<sequence length="200" mass="21717">MTRYRRSLLAASLLLLTGCGSATAPTPPTSTPPEASPAPTAVVSAIGEFNAADVMFLQMMVTHHEQGIELVRLAETRAQRPELKILAAAIDVTQSAERDTMQGWLRDWGRPTSADPNAHAHADHGGMPATGPEEIAALRQLSGAEFDRTFLNLMTGHQHGAVELARTEIRLGVHQQSRELARRIDLSRTAQIDQMLELLA</sequence>
<evidence type="ECO:0000256" key="2">
    <source>
        <dbReference type="SAM" id="SignalP"/>
    </source>
</evidence>
<feature type="domain" description="DUF305" evidence="3">
    <location>
        <begin position="53"/>
        <end position="199"/>
    </location>
</feature>
<name>A0A7W7SRC7_9ACTN</name>
<dbReference type="Gene3D" id="1.20.1260.10">
    <property type="match status" value="1"/>
</dbReference>
<evidence type="ECO:0000256" key="1">
    <source>
        <dbReference type="SAM" id="MobiDB-lite"/>
    </source>
</evidence>
<dbReference type="PANTHER" id="PTHR36933">
    <property type="entry name" value="SLL0788 PROTEIN"/>
    <property type="match status" value="1"/>
</dbReference>
<dbReference type="EMBL" id="JACHJW010000001">
    <property type="protein sequence ID" value="MBB4958290.1"/>
    <property type="molecule type" value="Genomic_DNA"/>
</dbReference>
<protein>
    <submittedName>
        <fullName evidence="4">Uncharacterized protein (DUF305 family)</fullName>
    </submittedName>
</protein>
<accession>A0A7W7SRC7</accession>
<evidence type="ECO:0000313" key="4">
    <source>
        <dbReference type="EMBL" id="MBB4958290.1"/>
    </source>
</evidence>
<gene>
    <name evidence="4" type="ORF">FHR38_002023</name>
</gene>
<dbReference type="Proteomes" id="UP000578819">
    <property type="component" value="Unassembled WGS sequence"/>
</dbReference>
<dbReference type="InterPro" id="IPR012347">
    <property type="entry name" value="Ferritin-like"/>
</dbReference>
<organism evidence="4 5">
    <name type="scientific">Micromonospora polyrhachis</name>
    <dbReference type="NCBI Taxonomy" id="1282883"/>
    <lineage>
        <taxon>Bacteria</taxon>
        <taxon>Bacillati</taxon>
        <taxon>Actinomycetota</taxon>
        <taxon>Actinomycetes</taxon>
        <taxon>Micromonosporales</taxon>
        <taxon>Micromonosporaceae</taxon>
        <taxon>Micromonospora</taxon>
    </lineage>
</organism>
<feature type="chain" id="PRO_5031154629" evidence="2">
    <location>
        <begin position="25"/>
        <end position="200"/>
    </location>
</feature>
<dbReference type="AlphaFoldDB" id="A0A7W7SRC7"/>
<evidence type="ECO:0000313" key="5">
    <source>
        <dbReference type="Proteomes" id="UP000578819"/>
    </source>
</evidence>
<dbReference type="Pfam" id="PF03713">
    <property type="entry name" value="DUF305"/>
    <property type="match status" value="1"/>
</dbReference>
<evidence type="ECO:0000259" key="3">
    <source>
        <dbReference type="Pfam" id="PF03713"/>
    </source>
</evidence>
<feature type="signal peptide" evidence="2">
    <location>
        <begin position="1"/>
        <end position="24"/>
    </location>
</feature>
<keyword evidence="2" id="KW-0732">Signal</keyword>
<dbReference type="InterPro" id="IPR005183">
    <property type="entry name" value="DUF305_CopM-like"/>
</dbReference>
<dbReference type="PROSITE" id="PS51257">
    <property type="entry name" value="PROKAR_LIPOPROTEIN"/>
    <property type="match status" value="1"/>
</dbReference>
<dbReference type="PANTHER" id="PTHR36933:SF1">
    <property type="entry name" value="SLL0788 PROTEIN"/>
    <property type="match status" value="1"/>
</dbReference>
<proteinExistence type="predicted"/>
<comment type="caution">
    <text evidence="4">The sequence shown here is derived from an EMBL/GenBank/DDBJ whole genome shotgun (WGS) entry which is preliminary data.</text>
</comment>
<keyword evidence="5" id="KW-1185">Reference proteome</keyword>
<reference evidence="4 5" key="1">
    <citation type="submission" date="2020-08" db="EMBL/GenBank/DDBJ databases">
        <title>Sequencing the genomes of 1000 actinobacteria strains.</title>
        <authorList>
            <person name="Klenk H.-P."/>
        </authorList>
    </citation>
    <scope>NUCLEOTIDE SEQUENCE [LARGE SCALE GENOMIC DNA]</scope>
    <source>
        <strain evidence="4 5">DSM 45886</strain>
    </source>
</reference>
<feature type="region of interest" description="Disordered" evidence="1">
    <location>
        <begin position="111"/>
        <end position="131"/>
    </location>
</feature>
<dbReference type="RefSeq" id="WP_184534402.1">
    <property type="nucleotide sequence ID" value="NZ_JACHJW010000001.1"/>
</dbReference>